<dbReference type="EMBL" id="BMNW01000009">
    <property type="protein sequence ID" value="GGM23516.1"/>
    <property type="molecule type" value="Genomic_DNA"/>
</dbReference>
<organism evidence="2 3">
    <name type="scientific">Pseudomonas asuensis</name>
    <dbReference type="NCBI Taxonomy" id="1825787"/>
    <lineage>
        <taxon>Bacteria</taxon>
        <taxon>Pseudomonadati</taxon>
        <taxon>Pseudomonadota</taxon>
        <taxon>Gammaproteobacteria</taxon>
        <taxon>Pseudomonadales</taxon>
        <taxon>Pseudomonadaceae</taxon>
        <taxon>Pseudomonas</taxon>
    </lineage>
</organism>
<accession>A0ABQ2H0R1</accession>
<evidence type="ECO:0000256" key="1">
    <source>
        <dbReference type="SAM" id="MobiDB-lite"/>
    </source>
</evidence>
<evidence type="ECO:0000313" key="3">
    <source>
        <dbReference type="Proteomes" id="UP000616499"/>
    </source>
</evidence>
<name>A0ABQ2H0R1_9PSED</name>
<evidence type="ECO:0000313" key="2">
    <source>
        <dbReference type="EMBL" id="GGM23516.1"/>
    </source>
</evidence>
<keyword evidence="3" id="KW-1185">Reference proteome</keyword>
<reference evidence="3" key="1">
    <citation type="journal article" date="2019" name="Int. J. Syst. Evol. Microbiol.">
        <title>The Global Catalogue of Microorganisms (GCM) 10K type strain sequencing project: providing services to taxonomists for standard genome sequencing and annotation.</title>
        <authorList>
            <consortium name="The Broad Institute Genomics Platform"/>
            <consortium name="The Broad Institute Genome Sequencing Center for Infectious Disease"/>
            <person name="Wu L."/>
            <person name="Ma J."/>
        </authorList>
    </citation>
    <scope>NUCLEOTIDE SEQUENCE [LARGE SCALE GENOMIC DNA]</scope>
    <source>
        <strain evidence="3">JCM 13501</strain>
    </source>
</reference>
<dbReference type="Proteomes" id="UP000616499">
    <property type="component" value="Unassembled WGS sequence"/>
</dbReference>
<sequence>MTTVGKSNGGHGASFNSGDPYQGPHGSDEPVSYSIEIKSPYRTMVGLNTFQSVDEGSLEQQRMYMLSENDYLYNQALAVSTYKAILDSENQPAETEE</sequence>
<protein>
    <submittedName>
        <fullName evidence="2">Uncharacterized protein</fullName>
    </submittedName>
</protein>
<proteinExistence type="predicted"/>
<comment type="caution">
    <text evidence="2">The sequence shown here is derived from an EMBL/GenBank/DDBJ whole genome shotgun (WGS) entry which is preliminary data.</text>
</comment>
<gene>
    <name evidence="2" type="ORF">GCM10009425_37970</name>
</gene>
<feature type="region of interest" description="Disordered" evidence="1">
    <location>
        <begin position="1"/>
        <end position="34"/>
    </location>
</feature>